<dbReference type="RefSeq" id="WP_160895234.1">
    <property type="nucleotide sequence ID" value="NZ_WUMU01000016.1"/>
</dbReference>
<gene>
    <name evidence="1" type="ORF">GR170_14835</name>
</gene>
<accession>A0A6L7G6G6</accession>
<keyword evidence="2" id="KW-1185">Reference proteome</keyword>
<dbReference type="Proteomes" id="UP000477911">
    <property type="component" value="Unassembled WGS sequence"/>
</dbReference>
<evidence type="ECO:0000313" key="2">
    <source>
        <dbReference type="Proteomes" id="UP000477911"/>
    </source>
</evidence>
<name>A0A6L7G6G6_9RHOB</name>
<comment type="caution">
    <text evidence="1">The sequence shown here is derived from an EMBL/GenBank/DDBJ whole genome shotgun (WGS) entry which is preliminary data.</text>
</comment>
<dbReference type="AlphaFoldDB" id="A0A6L7G6G6"/>
<sequence length="726" mass="79521">MAKKTIWQRDFSFMETRSDLLEAADSEIRSRSVKSARNMRRLATNVLTARPGLFFMRHLQTQKIFEVQPADGLRFGVALLDDQALILNETAGTLVTLTDVPWSAAENLWVLPFRQETLIGDPETGIYKLVYSSGSWSIDEWLFEEAPGGERYQPYWVFNKSTSITPSAREGEITVEADAAVFTADHVGTYIRYGQREIRVDAYVTSQIIQGTVISKLPPSYRIKVSDAADFRVGEAVTSRDTNYQGIIIAVDTSANTVDVVTTAYYEGPETDEYLASDDYSSEITAVTEIDPLASTIWDEQLMSQVHGWPRAATAVAGRLILIDFPDAPSVVAVSNAASIQNFDVGTEDDDAIVREVGDDSPRFLHAISANDLLLLSDRGCYWVNVRDNGVLTPSTFNAIKFDKRGASSIPPVLVDDSVVFVESNGEGISAATLSGSSYLKWSITPLTLYHNQLVNSPVALCGPAINSPQAEKYLFVVNADGTLAAVSWSTTFGEETVSFAPWDTQGTFINVFPMFDTYWAMVDRDVATGTVRMLERFDTGIYLDSAKDTSEGLDPSVVLINGEELTIGGDSVIISQGNPTHLPGLTVSILRGVAYVGEFEVNDSGELVTNPGFEGQRQIGLNYSAEVSPWPAEATDSPRSGMRPTRVTRFLVSMQGRVALQIRANGYTRSLGGYSFGDDLSVDPPQRDQVYRVMVAGRRDHPDMAVIKNIPGPFTVLALGQEVKV</sequence>
<protein>
    <submittedName>
        <fullName evidence="1">Uncharacterized protein</fullName>
    </submittedName>
</protein>
<dbReference type="EMBL" id="WUMU01000016">
    <property type="protein sequence ID" value="MXN19117.1"/>
    <property type="molecule type" value="Genomic_DNA"/>
</dbReference>
<proteinExistence type="predicted"/>
<reference evidence="1 2" key="1">
    <citation type="submission" date="2019-12" db="EMBL/GenBank/DDBJ databases">
        <authorList>
            <person name="Li M."/>
        </authorList>
    </citation>
    <scope>NUCLEOTIDE SEQUENCE [LARGE SCALE GENOMIC DNA]</scope>
    <source>
        <strain evidence="1 2">GBMRC 2024</strain>
    </source>
</reference>
<evidence type="ECO:0000313" key="1">
    <source>
        <dbReference type="EMBL" id="MXN19117.1"/>
    </source>
</evidence>
<organism evidence="1 2">
    <name type="scientific">Pseudooceanicola albus</name>
    <dbReference type="NCBI Taxonomy" id="2692189"/>
    <lineage>
        <taxon>Bacteria</taxon>
        <taxon>Pseudomonadati</taxon>
        <taxon>Pseudomonadota</taxon>
        <taxon>Alphaproteobacteria</taxon>
        <taxon>Rhodobacterales</taxon>
        <taxon>Paracoccaceae</taxon>
        <taxon>Pseudooceanicola</taxon>
    </lineage>
</organism>